<keyword evidence="5 6" id="KW-0408">Iron</keyword>
<keyword evidence="4" id="KW-0249">Electron transport</keyword>
<accession>A0A4V2UNN1</accession>
<protein>
    <submittedName>
        <fullName evidence="9">Cytochrome c</fullName>
    </submittedName>
</protein>
<keyword evidence="3 6" id="KW-0479">Metal-binding</keyword>
<evidence type="ECO:0000313" key="9">
    <source>
        <dbReference type="EMBL" id="TCS62631.1"/>
    </source>
</evidence>
<feature type="chain" id="PRO_5020851465" evidence="7">
    <location>
        <begin position="25"/>
        <end position="129"/>
    </location>
</feature>
<evidence type="ECO:0000256" key="5">
    <source>
        <dbReference type="ARBA" id="ARBA00023004"/>
    </source>
</evidence>
<evidence type="ECO:0000256" key="6">
    <source>
        <dbReference type="PROSITE-ProRule" id="PRU00433"/>
    </source>
</evidence>
<feature type="signal peptide" evidence="7">
    <location>
        <begin position="1"/>
        <end position="24"/>
    </location>
</feature>
<dbReference type="InterPro" id="IPR009056">
    <property type="entry name" value="Cyt_c-like_dom"/>
</dbReference>
<comment type="caution">
    <text evidence="9">The sequence shown here is derived from an EMBL/GenBank/DDBJ whole genome shotgun (WGS) entry which is preliminary data.</text>
</comment>
<dbReference type="SUPFAM" id="SSF46626">
    <property type="entry name" value="Cytochrome c"/>
    <property type="match status" value="1"/>
</dbReference>
<name>A0A4V2UNN1_9PROT</name>
<sequence length="129" mass="14190">MKNKTVLGLLMAATVAFSASSAMAASKGEKLFKHKCSVCHKIDKNAVGPMLKGVIGRKAGSVASFSRYNAMKGANFTWNEALISEWITNQRKFLKTHKDMVGGSRTAMIVHIKKEKDRKAIIDYLKTAQ</sequence>
<gene>
    <name evidence="9" type="ORF">EDD55_105179</name>
</gene>
<dbReference type="Gene3D" id="1.10.760.10">
    <property type="entry name" value="Cytochrome c-like domain"/>
    <property type="match status" value="1"/>
</dbReference>
<dbReference type="InterPro" id="IPR036909">
    <property type="entry name" value="Cyt_c-like_dom_sf"/>
</dbReference>
<evidence type="ECO:0000256" key="4">
    <source>
        <dbReference type="ARBA" id="ARBA00022982"/>
    </source>
</evidence>
<dbReference type="RefSeq" id="WP_132939075.1">
    <property type="nucleotide sequence ID" value="NZ_CP119676.1"/>
</dbReference>
<dbReference type="GO" id="GO:0009055">
    <property type="term" value="F:electron transfer activity"/>
    <property type="evidence" value="ECO:0007669"/>
    <property type="project" value="InterPro"/>
</dbReference>
<dbReference type="PROSITE" id="PS51007">
    <property type="entry name" value="CYTC"/>
    <property type="match status" value="1"/>
</dbReference>
<evidence type="ECO:0000313" key="10">
    <source>
        <dbReference type="Proteomes" id="UP000295304"/>
    </source>
</evidence>
<dbReference type="OrthoDB" id="9805828at2"/>
<reference evidence="9 10" key="1">
    <citation type="submission" date="2019-03" db="EMBL/GenBank/DDBJ databases">
        <title>Genomic Encyclopedia of Type Strains, Phase IV (KMG-IV): sequencing the most valuable type-strain genomes for metagenomic binning, comparative biology and taxonomic classification.</title>
        <authorList>
            <person name="Goeker M."/>
        </authorList>
    </citation>
    <scope>NUCLEOTIDE SEQUENCE [LARGE SCALE GENOMIC DNA]</scope>
    <source>
        <strain evidence="9 10">DSM 101688</strain>
    </source>
</reference>
<dbReference type="Proteomes" id="UP000295304">
    <property type="component" value="Unassembled WGS sequence"/>
</dbReference>
<evidence type="ECO:0000259" key="8">
    <source>
        <dbReference type="PROSITE" id="PS51007"/>
    </source>
</evidence>
<dbReference type="GO" id="GO:0020037">
    <property type="term" value="F:heme binding"/>
    <property type="evidence" value="ECO:0007669"/>
    <property type="project" value="InterPro"/>
</dbReference>
<dbReference type="Pfam" id="PF00034">
    <property type="entry name" value="Cytochrom_C"/>
    <property type="match status" value="1"/>
</dbReference>
<keyword evidence="1" id="KW-0813">Transport</keyword>
<evidence type="ECO:0000256" key="7">
    <source>
        <dbReference type="SAM" id="SignalP"/>
    </source>
</evidence>
<keyword evidence="2 6" id="KW-0349">Heme</keyword>
<evidence type="ECO:0000256" key="1">
    <source>
        <dbReference type="ARBA" id="ARBA00022448"/>
    </source>
</evidence>
<dbReference type="EMBL" id="SLZW01000005">
    <property type="protein sequence ID" value="TCS62631.1"/>
    <property type="molecule type" value="Genomic_DNA"/>
</dbReference>
<organism evidence="9 10">
    <name type="scientific">Varunaivibrio sulfuroxidans</name>
    <dbReference type="NCBI Taxonomy" id="1773489"/>
    <lineage>
        <taxon>Bacteria</taxon>
        <taxon>Pseudomonadati</taxon>
        <taxon>Pseudomonadota</taxon>
        <taxon>Alphaproteobacteria</taxon>
        <taxon>Rhodospirillales</taxon>
        <taxon>Magnetovibrionaceae</taxon>
        <taxon>Varunaivibrio</taxon>
    </lineage>
</organism>
<dbReference type="PANTHER" id="PTHR11961">
    <property type="entry name" value="CYTOCHROME C"/>
    <property type="match status" value="1"/>
</dbReference>
<keyword evidence="10" id="KW-1185">Reference proteome</keyword>
<dbReference type="InterPro" id="IPR002327">
    <property type="entry name" value="Cyt_c_1A/1B"/>
</dbReference>
<evidence type="ECO:0000256" key="3">
    <source>
        <dbReference type="ARBA" id="ARBA00022723"/>
    </source>
</evidence>
<dbReference type="AlphaFoldDB" id="A0A4V2UNN1"/>
<keyword evidence="7" id="KW-0732">Signal</keyword>
<evidence type="ECO:0000256" key="2">
    <source>
        <dbReference type="ARBA" id="ARBA00022617"/>
    </source>
</evidence>
<dbReference type="GO" id="GO:0046872">
    <property type="term" value="F:metal ion binding"/>
    <property type="evidence" value="ECO:0007669"/>
    <property type="project" value="UniProtKB-KW"/>
</dbReference>
<dbReference type="PRINTS" id="PR00604">
    <property type="entry name" value="CYTCHRMECIAB"/>
</dbReference>
<feature type="domain" description="Cytochrome c" evidence="8">
    <location>
        <begin position="23"/>
        <end position="129"/>
    </location>
</feature>
<proteinExistence type="predicted"/>